<dbReference type="PANTHER" id="PTHR23513:SF6">
    <property type="entry name" value="MAJOR FACILITATOR SUPERFAMILY ASSOCIATED DOMAIN-CONTAINING PROTEIN"/>
    <property type="match status" value="1"/>
</dbReference>
<dbReference type="Pfam" id="PF07690">
    <property type="entry name" value="MFS_1"/>
    <property type="match status" value="1"/>
</dbReference>
<feature type="transmembrane region" description="Helical" evidence="6">
    <location>
        <begin position="89"/>
        <end position="109"/>
    </location>
</feature>
<dbReference type="EMBL" id="JAYERP010000001">
    <property type="protein sequence ID" value="MEA3568624.1"/>
    <property type="molecule type" value="Genomic_DNA"/>
</dbReference>
<dbReference type="InterPro" id="IPR011701">
    <property type="entry name" value="MFS"/>
</dbReference>
<proteinExistence type="predicted"/>
<evidence type="ECO:0000256" key="6">
    <source>
        <dbReference type="SAM" id="Phobius"/>
    </source>
</evidence>
<evidence type="ECO:0000256" key="5">
    <source>
        <dbReference type="ARBA" id="ARBA00023136"/>
    </source>
</evidence>
<evidence type="ECO:0000256" key="2">
    <source>
        <dbReference type="ARBA" id="ARBA00022475"/>
    </source>
</evidence>
<keyword evidence="3 6" id="KW-0812">Transmembrane</keyword>
<dbReference type="InterPro" id="IPR036259">
    <property type="entry name" value="MFS_trans_sf"/>
</dbReference>
<accession>A0ABU5PFS2</accession>
<dbReference type="PANTHER" id="PTHR23513">
    <property type="entry name" value="INTEGRAL MEMBRANE EFFLUX PROTEIN-RELATED"/>
    <property type="match status" value="1"/>
</dbReference>
<reference evidence="7 8" key="1">
    <citation type="submission" date="2023-12" db="EMBL/GenBank/DDBJ databases">
        <title>Whole genome sequencing of Paenibacillus phoenicis isolated from the Phoenix Mars Lander spacecraft assembly facility.</title>
        <authorList>
            <person name="Garcia A."/>
            <person name="Venkateswaran K."/>
        </authorList>
    </citation>
    <scope>NUCLEOTIDE SEQUENCE [LARGE SCALE GENOMIC DNA]</scope>
    <source>
        <strain evidence="7 8">3PO2SA</strain>
    </source>
</reference>
<keyword evidence="5 6" id="KW-0472">Membrane</keyword>
<dbReference type="Gene3D" id="1.20.1250.20">
    <property type="entry name" value="MFS general substrate transporter like domains"/>
    <property type="match status" value="1"/>
</dbReference>
<comment type="subcellular location">
    <subcellularLocation>
        <location evidence="1">Cell membrane</location>
        <topology evidence="1">Multi-pass membrane protein</topology>
    </subcellularLocation>
</comment>
<evidence type="ECO:0000256" key="3">
    <source>
        <dbReference type="ARBA" id="ARBA00022692"/>
    </source>
</evidence>
<gene>
    <name evidence="7" type="ORF">U9M73_01235</name>
</gene>
<comment type="caution">
    <text evidence="7">The sequence shown here is derived from an EMBL/GenBank/DDBJ whole genome shotgun (WGS) entry which is preliminary data.</text>
</comment>
<feature type="transmembrane region" description="Helical" evidence="6">
    <location>
        <begin position="309"/>
        <end position="326"/>
    </location>
</feature>
<protein>
    <submittedName>
        <fullName evidence="7">MFS transporter</fullName>
    </submittedName>
</protein>
<organism evidence="7 8">
    <name type="scientific">Paenibacillus phoenicis</name>
    <dbReference type="NCBI Taxonomy" id="554117"/>
    <lineage>
        <taxon>Bacteria</taxon>
        <taxon>Bacillati</taxon>
        <taxon>Bacillota</taxon>
        <taxon>Bacilli</taxon>
        <taxon>Bacillales</taxon>
        <taxon>Paenibacillaceae</taxon>
        <taxon>Paenibacillus</taxon>
    </lineage>
</organism>
<evidence type="ECO:0000256" key="4">
    <source>
        <dbReference type="ARBA" id="ARBA00022989"/>
    </source>
</evidence>
<evidence type="ECO:0000313" key="8">
    <source>
        <dbReference type="Proteomes" id="UP001292216"/>
    </source>
</evidence>
<dbReference type="Proteomes" id="UP001292216">
    <property type="component" value="Unassembled WGS sequence"/>
</dbReference>
<sequence length="427" mass="46141">MSQEVRVKSQPLIRFGELAAYKPFMYLLLARVISRFGDSIDSIAYSWMVYRLTGSTLMMGTLFALNFIPNIAFSFFAGTLVDRWSKKKVAAFTYLGRGLIVCFTAFLYWQGWLAPWHLYMLTFLTSTLECFASPAELALVPQLLPKEKLLSGNSFSTSASRAAELAGMATVGGIIATLGISAAILIDGITFTLAAGFILLIRNTSPNANPTSPAPHLKAAQPDNSFVQELKAGLKYLVSNKLLITIVMAAAFVNFCLSPFNVLNAVYVDEILGSGPAGLSLMGFSLICGTIVSGLWIGKKGSAYKKSRLILTGYLLLGANYALMYLPAVIPVQPLVLAALFSFGMGLSVSLCNTPSTTYFMESVPKELLGRVGALYSMVCTCAIPAGSALAGLIGEWMPVHLLYVSFGCLLLIPILLLLKQRSFMEI</sequence>
<feature type="transmembrane region" description="Helical" evidence="6">
    <location>
        <begin position="332"/>
        <end position="352"/>
    </location>
</feature>
<dbReference type="SUPFAM" id="SSF103473">
    <property type="entry name" value="MFS general substrate transporter"/>
    <property type="match status" value="1"/>
</dbReference>
<feature type="transmembrane region" description="Helical" evidence="6">
    <location>
        <begin position="12"/>
        <end position="34"/>
    </location>
</feature>
<feature type="transmembrane region" description="Helical" evidence="6">
    <location>
        <begin position="373"/>
        <end position="395"/>
    </location>
</feature>
<keyword evidence="8" id="KW-1185">Reference proteome</keyword>
<feature type="transmembrane region" description="Helical" evidence="6">
    <location>
        <begin position="401"/>
        <end position="419"/>
    </location>
</feature>
<name>A0ABU5PFS2_9BACL</name>
<evidence type="ECO:0000256" key="1">
    <source>
        <dbReference type="ARBA" id="ARBA00004651"/>
    </source>
</evidence>
<feature type="transmembrane region" description="Helical" evidence="6">
    <location>
        <begin position="54"/>
        <end position="77"/>
    </location>
</feature>
<feature type="transmembrane region" description="Helical" evidence="6">
    <location>
        <begin position="279"/>
        <end position="297"/>
    </location>
</feature>
<dbReference type="RefSeq" id="WP_323076003.1">
    <property type="nucleotide sequence ID" value="NZ_CBCSKM010000007.1"/>
</dbReference>
<keyword evidence="2" id="KW-1003">Cell membrane</keyword>
<dbReference type="CDD" id="cd06173">
    <property type="entry name" value="MFS_MefA_like"/>
    <property type="match status" value="1"/>
</dbReference>
<keyword evidence="4 6" id="KW-1133">Transmembrane helix</keyword>
<evidence type="ECO:0000313" key="7">
    <source>
        <dbReference type="EMBL" id="MEA3568624.1"/>
    </source>
</evidence>
<feature type="transmembrane region" description="Helical" evidence="6">
    <location>
        <begin position="174"/>
        <end position="201"/>
    </location>
</feature>
<feature type="transmembrane region" description="Helical" evidence="6">
    <location>
        <begin position="242"/>
        <end position="267"/>
    </location>
</feature>